<feature type="domain" description="DUF6537" evidence="3">
    <location>
        <begin position="253"/>
        <end position="461"/>
    </location>
</feature>
<dbReference type="InterPro" id="IPR046667">
    <property type="entry name" value="DUF6537"/>
</dbReference>
<comment type="caution">
    <text evidence="4">The sequence shown here is derived from an EMBL/GenBank/DDBJ whole genome shotgun (WGS) entry which is preliminary data.</text>
</comment>
<evidence type="ECO:0000259" key="3">
    <source>
        <dbReference type="Pfam" id="PF20169"/>
    </source>
</evidence>
<organism evidence="4 5">
    <name type="scientific">Pseudacidovorax intermedius</name>
    <dbReference type="NCBI Taxonomy" id="433924"/>
    <lineage>
        <taxon>Bacteria</taxon>
        <taxon>Pseudomonadati</taxon>
        <taxon>Pseudomonadota</taxon>
        <taxon>Betaproteobacteria</taxon>
        <taxon>Burkholderiales</taxon>
        <taxon>Comamonadaceae</taxon>
        <taxon>Pseudacidovorax</taxon>
    </lineage>
</organism>
<evidence type="ECO:0000256" key="1">
    <source>
        <dbReference type="ARBA" id="ARBA00023002"/>
    </source>
</evidence>
<dbReference type="EMBL" id="QQAV01000004">
    <property type="protein sequence ID" value="RDI25240.1"/>
    <property type="molecule type" value="Genomic_DNA"/>
</dbReference>
<dbReference type="STRING" id="433924.NS331_06540"/>
<dbReference type="RefSeq" id="WP_114803059.1">
    <property type="nucleotide sequence ID" value="NZ_QQAV01000004.1"/>
</dbReference>
<feature type="domain" description="Pyruvate/ketoisovalerate oxidoreductase catalytic" evidence="2">
    <location>
        <begin position="16"/>
        <end position="206"/>
    </location>
</feature>
<evidence type="ECO:0000313" key="4">
    <source>
        <dbReference type="EMBL" id="RDI25240.1"/>
    </source>
</evidence>
<keyword evidence="4" id="KW-0670">Pyruvate</keyword>
<keyword evidence="1" id="KW-0560">Oxidoreductase</keyword>
<reference evidence="4 5" key="1">
    <citation type="submission" date="2018-07" db="EMBL/GenBank/DDBJ databases">
        <title>Genomic Encyclopedia of Type Strains, Phase IV (KMG-IV): sequencing the most valuable type-strain genomes for metagenomic binning, comparative biology and taxonomic classification.</title>
        <authorList>
            <person name="Goeker M."/>
        </authorList>
    </citation>
    <scope>NUCLEOTIDE SEQUENCE [LARGE SCALE GENOMIC DNA]</scope>
    <source>
        <strain evidence="4 5">DSM 21352</strain>
    </source>
</reference>
<dbReference type="NCBIfam" id="NF006179">
    <property type="entry name" value="PRK08312.1"/>
    <property type="match status" value="1"/>
</dbReference>
<dbReference type="InterPro" id="IPR002869">
    <property type="entry name" value="Pyrv_flavodox_OxRed_cen"/>
</dbReference>
<sequence length="521" mass="55823">MTQPQQPIKIAILAMGGEGGGVLADWLVDLGEANGWIAQTTSVPGVAQRTGATIYYVEMYPEAQAHADGGQPVLALMPLPGDVDVVLCSELMEAGRAVQRGLVSPDRTTLVASTHRVYSIAEKSAMGDGRVDSAQLLAHAEQAAQRFVRFDMAEAAAQNGSVISAVLFGALAGTGVLPFAREQFEATIERGGVGVKPSLKAFGAAFARAQAGEATVQAEPVAPATPRATSADPDIQALLTRLYGEFPVQAQPLMLEGLRRLVDYQDVAYAALYLDRMAEVCQLPDDAARTLACETARHLALWMSYEDTARVAQLKTRSSRFARVKQETGVNADQVIAINEYMHPGLREICETLPGGIGRWLMGSGAPRRLVESMTKKGRVVQTSSVHGFLLLSAVAFARRWRRSTIRYTDENGRIEQWLLGIRDAAMASPELAVELARCQKLVKGYSDTHERGVRNYDTVIAAWRQAGTTLAPATLRAWREAALADEHGHALKAALAQHAATTSTATGQAMPPAAAMALPA</sequence>
<evidence type="ECO:0000313" key="5">
    <source>
        <dbReference type="Proteomes" id="UP000255265"/>
    </source>
</evidence>
<dbReference type="Gene3D" id="3.40.920.10">
    <property type="entry name" value="Pyruvate-ferredoxin oxidoreductase, PFOR, domain III"/>
    <property type="match status" value="1"/>
</dbReference>
<evidence type="ECO:0000259" key="2">
    <source>
        <dbReference type="Pfam" id="PF01558"/>
    </source>
</evidence>
<gene>
    <name evidence="4" type="ORF">DFR41_104299</name>
</gene>
<accession>A0A370FG96</accession>
<name>A0A370FG96_9BURK</name>
<dbReference type="Pfam" id="PF01558">
    <property type="entry name" value="POR"/>
    <property type="match status" value="1"/>
</dbReference>
<dbReference type="InterPro" id="IPR019752">
    <property type="entry name" value="Pyrv/ketoisovalerate_OxRed_cat"/>
</dbReference>
<keyword evidence="5" id="KW-1185">Reference proteome</keyword>
<dbReference type="Proteomes" id="UP000255265">
    <property type="component" value="Unassembled WGS sequence"/>
</dbReference>
<dbReference type="Pfam" id="PF20169">
    <property type="entry name" value="DUF6537"/>
    <property type="match status" value="1"/>
</dbReference>
<protein>
    <submittedName>
        <fullName evidence="4">Indolepyruvate ferredoxin oxidoreductase beta subunit</fullName>
    </submittedName>
</protein>
<dbReference type="AlphaFoldDB" id="A0A370FG96"/>
<dbReference type="GO" id="GO:0016903">
    <property type="term" value="F:oxidoreductase activity, acting on the aldehyde or oxo group of donors"/>
    <property type="evidence" value="ECO:0007669"/>
    <property type="project" value="InterPro"/>
</dbReference>
<dbReference type="OrthoDB" id="6135558at2"/>
<proteinExistence type="predicted"/>